<gene>
    <name evidence="9" type="ORF">HPP92_021660</name>
</gene>
<dbReference type="InterPro" id="IPR013520">
    <property type="entry name" value="Ribonucl_H"/>
</dbReference>
<evidence type="ECO:0000256" key="5">
    <source>
        <dbReference type="ARBA" id="ARBA00022839"/>
    </source>
</evidence>
<evidence type="ECO:0000313" key="9">
    <source>
        <dbReference type="EMBL" id="KAG0463184.1"/>
    </source>
</evidence>
<comment type="caution">
    <text evidence="9">The sequence shown here is derived from an EMBL/GenBank/DDBJ whole genome shotgun (WGS) entry which is preliminary data.</text>
</comment>
<organism evidence="9 10">
    <name type="scientific">Vanilla planifolia</name>
    <name type="common">Vanilla</name>
    <dbReference type="NCBI Taxonomy" id="51239"/>
    <lineage>
        <taxon>Eukaryota</taxon>
        <taxon>Viridiplantae</taxon>
        <taxon>Streptophyta</taxon>
        <taxon>Embryophyta</taxon>
        <taxon>Tracheophyta</taxon>
        <taxon>Spermatophyta</taxon>
        <taxon>Magnoliopsida</taxon>
        <taxon>Liliopsida</taxon>
        <taxon>Asparagales</taxon>
        <taxon>Orchidaceae</taxon>
        <taxon>Vanilloideae</taxon>
        <taxon>Vanilleae</taxon>
        <taxon>Vanilla</taxon>
    </lineage>
</organism>
<comment type="subcellular location">
    <subcellularLocation>
        <location evidence="1">Nucleus</location>
    </subcellularLocation>
</comment>
<dbReference type="AlphaFoldDB" id="A0A835Q526"/>
<accession>A0A835Q526</accession>
<dbReference type="EMBL" id="JADCNM010000011">
    <property type="protein sequence ID" value="KAG0463184.1"/>
    <property type="molecule type" value="Genomic_DNA"/>
</dbReference>
<reference evidence="9 10" key="1">
    <citation type="journal article" date="2020" name="Nat. Food">
        <title>A phased Vanilla planifolia genome enables genetic improvement of flavour and production.</title>
        <authorList>
            <person name="Hasing T."/>
            <person name="Tang H."/>
            <person name="Brym M."/>
            <person name="Khazi F."/>
            <person name="Huang T."/>
            <person name="Chambers A.H."/>
        </authorList>
    </citation>
    <scope>NUCLEOTIDE SEQUENCE [LARGE SCALE GENOMIC DNA]</scope>
    <source>
        <tissue evidence="9">Leaf</tissue>
    </source>
</reference>
<evidence type="ECO:0000256" key="6">
    <source>
        <dbReference type="ARBA" id="ARBA00023242"/>
    </source>
</evidence>
<dbReference type="FunFam" id="3.30.420.10:FF:000080">
    <property type="entry name" value="Small RNA degrading nuclease 3"/>
    <property type="match status" value="1"/>
</dbReference>
<dbReference type="PANTHER" id="PTHR12801:SF115">
    <property type="entry name" value="FI18136P1-RELATED"/>
    <property type="match status" value="1"/>
</dbReference>
<sequence length="496" mass="56860">MARDLPFPSVPLFSPAHYPFFRVLNPSDSGRQITLRRLCWCSRSFEVLVSFFQGLQPDKGLIGIGRVAMAIGEKIKDFLDEGSHLQRLVQLTMEHPRYAKCYSMFPSYEKDWVVVPLGDISMAMKSVRMISIDCEMVLCQDGTEEVVKICLVDKKFKVKLETLVNPNKAVANYRTEITGVSAEDLVGVTCSLVDVQGRMKKLLRKGTILVGHSLYNDMRALRLEYQRVIDTAYIFKYSDLLPDRIPSLKNLCKAVLGYELRKEGEPHDCKRDAEAAMKLVLAKLEHGFEDPIEVAMVSDSQRSKLLLHRIPVEVPYQELHKVFPQGFELDIQGDPKVRGSFYSTYAVFKDVCEAEKVFQAIEGRKDKDIEGRPQKQVYLKLPSGQWISFKVRKSEIDLPHPKHVDTLVEQWCNGKERQCTKRNRTVSSAKTHEHLISKVQRTDNLAMVETNEDLEQEEACIHLNEVDRLKKIIRAREDEIFDLQKILAAFIRKNGL</sequence>
<evidence type="ECO:0000256" key="1">
    <source>
        <dbReference type="ARBA" id="ARBA00004123"/>
    </source>
</evidence>
<dbReference type="Pfam" id="PF00929">
    <property type="entry name" value="RNase_T"/>
    <property type="match status" value="1"/>
</dbReference>
<dbReference type="CDD" id="cd06145">
    <property type="entry name" value="REX1_like"/>
    <property type="match status" value="1"/>
</dbReference>
<dbReference type="SMART" id="SM00479">
    <property type="entry name" value="EXOIII"/>
    <property type="match status" value="1"/>
</dbReference>
<proteinExistence type="inferred from homology"/>
<dbReference type="GO" id="GO:0003676">
    <property type="term" value="F:nucleic acid binding"/>
    <property type="evidence" value="ECO:0007669"/>
    <property type="project" value="InterPro"/>
</dbReference>
<dbReference type="PANTHER" id="PTHR12801">
    <property type="entry name" value="RNA EXONUCLEASE REXO1 / RECO3 FAMILY MEMBER-RELATED"/>
    <property type="match status" value="1"/>
</dbReference>
<dbReference type="Proteomes" id="UP000639772">
    <property type="component" value="Chromosome 11"/>
</dbReference>
<keyword evidence="5" id="KW-0269">Exonuclease</keyword>
<dbReference type="SUPFAM" id="SSF53098">
    <property type="entry name" value="Ribonuclease H-like"/>
    <property type="match status" value="1"/>
</dbReference>
<name>A0A835Q526_VANPL</name>
<evidence type="ECO:0000259" key="8">
    <source>
        <dbReference type="SMART" id="SM00479"/>
    </source>
</evidence>
<keyword evidence="6" id="KW-0539">Nucleus</keyword>
<evidence type="ECO:0000256" key="7">
    <source>
        <dbReference type="ARBA" id="ARBA00053817"/>
    </source>
</evidence>
<keyword evidence="4" id="KW-0378">Hydrolase</keyword>
<dbReference type="InterPro" id="IPR034922">
    <property type="entry name" value="REX1-like_exo"/>
</dbReference>
<dbReference type="GO" id="GO:0004527">
    <property type="term" value="F:exonuclease activity"/>
    <property type="evidence" value="ECO:0007669"/>
    <property type="project" value="UniProtKB-KW"/>
</dbReference>
<dbReference type="Gene3D" id="3.30.420.10">
    <property type="entry name" value="Ribonuclease H-like superfamily/Ribonuclease H"/>
    <property type="match status" value="1"/>
</dbReference>
<evidence type="ECO:0000256" key="4">
    <source>
        <dbReference type="ARBA" id="ARBA00022801"/>
    </source>
</evidence>
<comment type="similarity">
    <text evidence="2">Belongs to the REXO1/REXO3 family.</text>
</comment>
<dbReference type="InterPro" id="IPR047021">
    <property type="entry name" value="REXO1/3/4-like"/>
</dbReference>
<keyword evidence="3" id="KW-0540">Nuclease</keyword>
<dbReference type="InterPro" id="IPR012337">
    <property type="entry name" value="RNaseH-like_sf"/>
</dbReference>
<evidence type="ECO:0000313" key="10">
    <source>
        <dbReference type="Proteomes" id="UP000639772"/>
    </source>
</evidence>
<dbReference type="InterPro" id="IPR036397">
    <property type="entry name" value="RNaseH_sf"/>
</dbReference>
<comment type="function">
    <text evidence="7">3'-5' exonuclease degrading single-stranded small RNAs.</text>
</comment>
<evidence type="ECO:0000256" key="3">
    <source>
        <dbReference type="ARBA" id="ARBA00022722"/>
    </source>
</evidence>
<dbReference type="GO" id="GO:0005634">
    <property type="term" value="C:nucleus"/>
    <property type="evidence" value="ECO:0007669"/>
    <property type="project" value="UniProtKB-SubCell"/>
</dbReference>
<evidence type="ECO:0000256" key="2">
    <source>
        <dbReference type="ARBA" id="ARBA00006357"/>
    </source>
</evidence>
<protein>
    <recommendedName>
        <fullName evidence="8">Exonuclease domain-containing protein</fullName>
    </recommendedName>
</protein>
<feature type="domain" description="Exonuclease" evidence="8">
    <location>
        <begin position="128"/>
        <end position="289"/>
    </location>
</feature>
<dbReference type="OrthoDB" id="16516at2759"/>